<gene>
    <name evidence="1" type="ORF">V1478_014523</name>
</gene>
<keyword evidence="2" id="KW-1185">Reference proteome</keyword>
<proteinExistence type="predicted"/>
<sequence length="61" mass="6944">MIKQTQEQINQNLQQPVLPRSIGSSRSLMESRIPPSIFALSTFSTKWRIASSKRQEAPCQI</sequence>
<dbReference type="AlphaFoldDB" id="A0ABD2A8H2"/>
<name>A0ABD2A8H2_VESSQ</name>
<dbReference type="Proteomes" id="UP001607302">
    <property type="component" value="Unassembled WGS sequence"/>
</dbReference>
<protein>
    <submittedName>
        <fullName evidence="1">Uncharacterized protein</fullName>
    </submittedName>
</protein>
<organism evidence="1 2">
    <name type="scientific">Vespula squamosa</name>
    <name type="common">Southern yellow jacket</name>
    <name type="synonym">Wasp</name>
    <dbReference type="NCBI Taxonomy" id="30214"/>
    <lineage>
        <taxon>Eukaryota</taxon>
        <taxon>Metazoa</taxon>
        <taxon>Ecdysozoa</taxon>
        <taxon>Arthropoda</taxon>
        <taxon>Hexapoda</taxon>
        <taxon>Insecta</taxon>
        <taxon>Pterygota</taxon>
        <taxon>Neoptera</taxon>
        <taxon>Endopterygota</taxon>
        <taxon>Hymenoptera</taxon>
        <taxon>Apocrita</taxon>
        <taxon>Aculeata</taxon>
        <taxon>Vespoidea</taxon>
        <taxon>Vespidae</taxon>
        <taxon>Vespinae</taxon>
        <taxon>Vespula</taxon>
    </lineage>
</organism>
<dbReference type="EMBL" id="JAUDFV010000154">
    <property type="protein sequence ID" value="KAL2716847.1"/>
    <property type="molecule type" value="Genomic_DNA"/>
</dbReference>
<evidence type="ECO:0000313" key="2">
    <source>
        <dbReference type="Proteomes" id="UP001607302"/>
    </source>
</evidence>
<evidence type="ECO:0000313" key="1">
    <source>
        <dbReference type="EMBL" id="KAL2716847.1"/>
    </source>
</evidence>
<reference evidence="1 2" key="1">
    <citation type="journal article" date="2024" name="Ann. Entomol. Soc. Am.">
        <title>Genomic analyses of the southern and eastern yellowjacket wasps (Hymenoptera: Vespidae) reveal evolutionary signatures of social life.</title>
        <authorList>
            <person name="Catto M.A."/>
            <person name="Caine P.B."/>
            <person name="Orr S.E."/>
            <person name="Hunt B.G."/>
            <person name="Goodisman M.A.D."/>
        </authorList>
    </citation>
    <scope>NUCLEOTIDE SEQUENCE [LARGE SCALE GENOMIC DNA]</scope>
    <source>
        <strain evidence="1">233</strain>
        <tissue evidence="1">Head and thorax</tissue>
    </source>
</reference>
<comment type="caution">
    <text evidence="1">The sequence shown here is derived from an EMBL/GenBank/DDBJ whole genome shotgun (WGS) entry which is preliminary data.</text>
</comment>
<accession>A0ABD2A8H2</accession>